<protein>
    <recommendedName>
        <fullName evidence="1">Mmc1 C-terminal domain-containing protein</fullName>
    </recommendedName>
</protein>
<sequence>MPPRWGAAVPRLSRRVTGRAREGCGRASKTRSASTQVAPTAIHLRPDIASPRKELHDALAALGGVAQHHANRRRLQLALEGVAARDAVTRVAVLGLTSQASAQRLTRLLLADALGAEERWEQELAGAGAGSESAVLLKYGDDADADPPHAASPLFRVRAVPARLLRCHNLEILVAPLDATAAAPESPHEAVHVPRLLPVHKTLVFAEGLDSALAFARFTPHGAAALRRVAKLAVDLPPPSSEQEPGAQDGAAAVNTQAAAQALAAFRASIQNATAYERGWFRSGLPALSSWLVQGLGPATPIQPVLKTLVSSVVDDIEASVAREDAAQSQKLAALPSAQGASASIVRHLETWAEKSHAELRDQLDTAFTTRNWHKLAWWKLFWRVDDVTMISTQILERRWLTSAEKSSIFLAGRMNQAGFPDEVQPGPTVDKPATTAENTRMDISTDVRKSIPWPEHIAAARTDLINDLVPPLQALAQRLVLQTFSTTSLSSAASALLYLTMSNFSVFEASAVGVLGLTISLRRMQKLWEGARESWEGTVREEGRRTLKGTEEAVRMVIRNKERLDAGLVAGEDEGVVERRRVREAVGKVREALERIDQKKDV</sequence>
<gene>
    <name evidence="2" type="ORF">BDU57DRAFT_511589</name>
</gene>
<keyword evidence="3" id="KW-1185">Reference proteome</keyword>
<name>A0A6A5QST1_AMPQU</name>
<accession>A0A6A5QST1</accession>
<proteinExistence type="predicted"/>
<dbReference type="Pfam" id="PF23868">
    <property type="entry name" value="Mmc1_C"/>
    <property type="match status" value="1"/>
</dbReference>
<dbReference type="PANTHER" id="PTHR38644:SF1">
    <property type="entry name" value="EXPRESSED PROTEIN"/>
    <property type="match status" value="1"/>
</dbReference>
<dbReference type="OrthoDB" id="5319015at2759"/>
<dbReference type="Pfam" id="PF23867">
    <property type="entry name" value="Mmc1_N"/>
    <property type="match status" value="1"/>
</dbReference>
<dbReference type="AlphaFoldDB" id="A0A6A5QST1"/>
<evidence type="ECO:0000313" key="3">
    <source>
        <dbReference type="Proteomes" id="UP000800096"/>
    </source>
</evidence>
<evidence type="ECO:0000313" key="2">
    <source>
        <dbReference type="EMBL" id="KAF1918841.1"/>
    </source>
</evidence>
<dbReference type="Proteomes" id="UP000800096">
    <property type="component" value="Unassembled WGS sequence"/>
</dbReference>
<dbReference type="InterPro" id="IPR056196">
    <property type="entry name" value="Mmc1_C"/>
</dbReference>
<organism evidence="2 3">
    <name type="scientific">Ampelomyces quisqualis</name>
    <name type="common">Powdery mildew agent</name>
    <dbReference type="NCBI Taxonomy" id="50730"/>
    <lineage>
        <taxon>Eukaryota</taxon>
        <taxon>Fungi</taxon>
        <taxon>Dikarya</taxon>
        <taxon>Ascomycota</taxon>
        <taxon>Pezizomycotina</taxon>
        <taxon>Dothideomycetes</taxon>
        <taxon>Pleosporomycetidae</taxon>
        <taxon>Pleosporales</taxon>
        <taxon>Pleosporineae</taxon>
        <taxon>Phaeosphaeriaceae</taxon>
        <taxon>Ampelomyces</taxon>
    </lineage>
</organism>
<feature type="domain" description="Mmc1 C-terminal" evidence="1">
    <location>
        <begin position="347"/>
        <end position="545"/>
    </location>
</feature>
<dbReference type="PANTHER" id="PTHR38644">
    <property type="entry name" value="EXPRESSED PROTEIN"/>
    <property type="match status" value="1"/>
</dbReference>
<dbReference type="EMBL" id="ML979133">
    <property type="protein sequence ID" value="KAF1918841.1"/>
    <property type="molecule type" value="Genomic_DNA"/>
</dbReference>
<evidence type="ECO:0000259" key="1">
    <source>
        <dbReference type="Pfam" id="PF23868"/>
    </source>
</evidence>
<reference evidence="2" key="1">
    <citation type="journal article" date="2020" name="Stud. Mycol.">
        <title>101 Dothideomycetes genomes: a test case for predicting lifestyles and emergence of pathogens.</title>
        <authorList>
            <person name="Haridas S."/>
            <person name="Albert R."/>
            <person name="Binder M."/>
            <person name="Bloem J."/>
            <person name="Labutti K."/>
            <person name="Salamov A."/>
            <person name="Andreopoulos B."/>
            <person name="Baker S."/>
            <person name="Barry K."/>
            <person name="Bills G."/>
            <person name="Bluhm B."/>
            <person name="Cannon C."/>
            <person name="Castanera R."/>
            <person name="Culley D."/>
            <person name="Daum C."/>
            <person name="Ezra D."/>
            <person name="Gonzalez J."/>
            <person name="Henrissat B."/>
            <person name="Kuo A."/>
            <person name="Liang C."/>
            <person name="Lipzen A."/>
            <person name="Lutzoni F."/>
            <person name="Magnuson J."/>
            <person name="Mondo S."/>
            <person name="Nolan M."/>
            <person name="Ohm R."/>
            <person name="Pangilinan J."/>
            <person name="Park H.-J."/>
            <person name="Ramirez L."/>
            <person name="Alfaro M."/>
            <person name="Sun H."/>
            <person name="Tritt A."/>
            <person name="Yoshinaga Y."/>
            <person name="Zwiers L.-H."/>
            <person name="Turgeon B."/>
            <person name="Goodwin S."/>
            <person name="Spatafora J."/>
            <person name="Crous P."/>
            <person name="Grigoriev I."/>
        </authorList>
    </citation>
    <scope>NUCLEOTIDE SEQUENCE</scope>
    <source>
        <strain evidence="2">HMLAC05119</strain>
    </source>
</reference>